<dbReference type="InterPro" id="IPR031612">
    <property type="entry name" value="Phage_holin_Dp1"/>
</dbReference>
<sequence length="70" mass="7205">MQYLLPDKVYDILKWVGLVALPAVATFVGTVGTAVEWPMTTIAVTVITAAGTLVGALLGVTTATAKPTSE</sequence>
<dbReference type="Pfam" id="PF16938">
    <property type="entry name" value="Phage_holin_Dp1"/>
    <property type="match status" value="1"/>
</dbReference>
<proteinExistence type="predicted"/>
<accession>A0A8S5NMN2</accession>
<feature type="transmembrane region" description="Helical" evidence="1">
    <location>
        <begin position="12"/>
        <end position="35"/>
    </location>
</feature>
<name>A0A8S5NMN2_9CAUD</name>
<dbReference type="EMBL" id="BK015193">
    <property type="protein sequence ID" value="DAD95496.1"/>
    <property type="molecule type" value="Genomic_DNA"/>
</dbReference>
<protein>
    <submittedName>
        <fullName evidence="2">Holin</fullName>
    </submittedName>
</protein>
<organism evidence="2">
    <name type="scientific">Siphoviridae sp. ctFbs2</name>
    <dbReference type="NCBI Taxonomy" id="2826213"/>
    <lineage>
        <taxon>Viruses</taxon>
        <taxon>Duplodnaviria</taxon>
        <taxon>Heunggongvirae</taxon>
        <taxon>Uroviricota</taxon>
        <taxon>Caudoviricetes</taxon>
    </lineage>
</organism>
<keyword evidence="1" id="KW-1133">Transmembrane helix</keyword>
<keyword evidence="1" id="KW-0812">Transmembrane</keyword>
<evidence type="ECO:0000313" key="2">
    <source>
        <dbReference type="EMBL" id="DAD95496.1"/>
    </source>
</evidence>
<reference evidence="2" key="1">
    <citation type="journal article" date="2021" name="Proc. Natl. Acad. Sci. U.S.A.">
        <title>A Catalog of Tens of Thousands of Viruses from Human Metagenomes Reveals Hidden Associations with Chronic Diseases.</title>
        <authorList>
            <person name="Tisza M.J."/>
            <person name="Buck C.B."/>
        </authorList>
    </citation>
    <scope>NUCLEOTIDE SEQUENCE</scope>
    <source>
        <strain evidence="2">CtFbs2</strain>
    </source>
</reference>
<feature type="transmembrane region" description="Helical" evidence="1">
    <location>
        <begin position="41"/>
        <end position="65"/>
    </location>
</feature>
<evidence type="ECO:0000256" key="1">
    <source>
        <dbReference type="SAM" id="Phobius"/>
    </source>
</evidence>
<keyword evidence="1" id="KW-0472">Membrane</keyword>